<dbReference type="AlphaFoldDB" id="A0A2Z2N2K4"/>
<reference evidence="1 2" key="1">
    <citation type="submission" date="2016-04" db="EMBL/GenBank/DDBJ databases">
        <title>Complete genome sequence of Thermococcus chitonophagus type strain GC74.</title>
        <authorList>
            <person name="Oger P.M."/>
        </authorList>
    </citation>
    <scope>NUCLEOTIDE SEQUENCE [LARGE SCALE GENOMIC DNA]</scope>
    <source>
        <strain evidence="1 2">GC74</strain>
    </source>
</reference>
<sequence>MFAGRVDVMNVRDGLVVKRTVYSDSKIAPGVFEFITEQAEINVPRPKEVDVIGIAYGSPGVYVGTVEDMDTGEKASAMVIFERDPELKMEIINVSAKKLERASVYFVAHGIYKDILYSPDLEPNHKVAFWGVALAR</sequence>
<name>A0A2Z2N2K4_9EURY</name>
<dbReference type="EMBL" id="CP015193">
    <property type="protein sequence ID" value="ASJ16308.1"/>
    <property type="molecule type" value="Genomic_DNA"/>
</dbReference>
<evidence type="ECO:0000313" key="2">
    <source>
        <dbReference type="Proteomes" id="UP000250189"/>
    </source>
</evidence>
<proteinExistence type="predicted"/>
<protein>
    <submittedName>
        <fullName evidence="1">Uncharacterized protein</fullName>
    </submittedName>
</protein>
<gene>
    <name evidence="1" type="ORF">A3L04_04070</name>
</gene>
<keyword evidence="2" id="KW-1185">Reference proteome</keyword>
<accession>A0A2Z2N2K4</accession>
<organism evidence="1 2">
    <name type="scientific">Thermococcus chitonophagus</name>
    <dbReference type="NCBI Taxonomy" id="54262"/>
    <lineage>
        <taxon>Archaea</taxon>
        <taxon>Methanobacteriati</taxon>
        <taxon>Methanobacteriota</taxon>
        <taxon>Thermococci</taxon>
        <taxon>Thermococcales</taxon>
        <taxon>Thermococcaceae</taxon>
        <taxon>Thermococcus</taxon>
    </lineage>
</organism>
<evidence type="ECO:0000313" key="1">
    <source>
        <dbReference type="EMBL" id="ASJ16308.1"/>
    </source>
</evidence>
<dbReference type="Proteomes" id="UP000250189">
    <property type="component" value="Chromosome"/>
</dbReference>